<keyword evidence="3" id="KW-1185">Reference proteome</keyword>
<proteinExistence type="predicted"/>
<evidence type="ECO:0000313" key="3">
    <source>
        <dbReference type="Proteomes" id="UP000298246"/>
    </source>
</evidence>
<dbReference type="OrthoDB" id="2606669at2"/>
<comment type="caution">
    <text evidence="2">The sequence shown here is derived from an EMBL/GenBank/DDBJ whole genome shotgun (WGS) entry which is preliminary data.</text>
</comment>
<protein>
    <recommendedName>
        <fullName evidence="4">DUF948 domain-containing protein</fullName>
    </recommendedName>
</protein>
<dbReference type="InterPro" id="IPR009293">
    <property type="entry name" value="UPF0478"/>
</dbReference>
<organism evidence="2 3">
    <name type="scientific">Paenibacillus athensensis</name>
    <dbReference type="NCBI Taxonomy" id="1967502"/>
    <lineage>
        <taxon>Bacteria</taxon>
        <taxon>Bacillati</taxon>
        <taxon>Bacillota</taxon>
        <taxon>Bacilli</taxon>
        <taxon>Bacillales</taxon>
        <taxon>Paenibacillaceae</taxon>
        <taxon>Paenibacillus</taxon>
    </lineage>
</organism>
<accession>A0A4Y8PYL6</accession>
<evidence type="ECO:0000256" key="1">
    <source>
        <dbReference type="SAM" id="Coils"/>
    </source>
</evidence>
<dbReference type="Pfam" id="PF06103">
    <property type="entry name" value="DUF948"/>
    <property type="match status" value="1"/>
</dbReference>
<dbReference type="PANTHER" id="PTHR40070">
    <property type="entry name" value="UPF0478 PROTEIN YTXG"/>
    <property type="match status" value="1"/>
</dbReference>
<sequence length="160" mass="17024">MLLQISAAIVAVAFAVLAFYLIQTLKALKISLDEITATMSDMKNEANEISNEVKDVIQNTNEMALDVRNKLAKLNHLFSSVNDVGQVAHELTSAFKQSAAGLMASVKLGAQAAQPGSGSQQAQPARLAPKLNAIAQGAGAAMELWRSWKTNRTARTSGLD</sequence>
<dbReference type="RefSeq" id="WP_134754139.1">
    <property type="nucleotide sequence ID" value="NZ_MYFO02000014.1"/>
</dbReference>
<dbReference type="PANTHER" id="PTHR40070:SF1">
    <property type="entry name" value="UPF0478 PROTEIN YTXG"/>
    <property type="match status" value="1"/>
</dbReference>
<evidence type="ECO:0000313" key="2">
    <source>
        <dbReference type="EMBL" id="TFE86350.1"/>
    </source>
</evidence>
<feature type="coiled-coil region" evidence="1">
    <location>
        <begin position="25"/>
        <end position="59"/>
    </location>
</feature>
<dbReference type="AlphaFoldDB" id="A0A4Y8PYL6"/>
<reference evidence="2 3" key="1">
    <citation type="submission" date="2017-03" db="EMBL/GenBank/DDBJ databases">
        <title>Isolation of Levoglucosan Utilizing Bacteria.</title>
        <authorList>
            <person name="Arya A.S."/>
        </authorList>
    </citation>
    <scope>NUCLEOTIDE SEQUENCE [LARGE SCALE GENOMIC DNA]</scope>
    <source>
        <strain evidence="2 3">MEC069</strain>
    </source>
</reference>
<keyword evidence="1" id="KW-0175">Coiled coil</keyword>
<evidence type="ECO:0008006" key="4">
    <source>
        <dbReference type="Google" id="ProtNLM"/>
    </source>
</evidence>
<gene>
    <name evidence="2" type="ORF">B5M42_14760</name>
</gene>
<dbReference type="Proteomes" id="UP000298246">
    <property type="component" value="Unassembled WGS sequence"/>
</dbReference>
<name>A0A4Y8PYL6_9BACL</name>
<dbReference type="EMBL" id="MYFO01000019">
    <property type="protein sequence ID" value="TFE86350.1"/>
    <property type="molecule type" value="Genomic_DNA"/>
</dbReference>